<reference evidence="1" key="2">
    <citation type="submission" date="2020-09" db="EMBL/GenBank/DDBJ databases">
        <authorList>
            <person name="Sun Q."/>
            <person name="Ohkuma M."/>
        </authorList>
    </citation>
    <scope>NUCLEOTIDE SEQUENCE</scope>
    <source>
        <strain evidence="1">JCM 14371</strain>
    </source>
</reference>
<organism evidence="1 2">
    <name type="scientific">Deinococcus aquiradiocola</name>
    <dbReference type="NCBI Taxonomy" id="393059"/>
    <lineage>
        <taxon>Bacteria</taxon>
        <taxon>Thermotogati</taxon>
        <taxon>Deinococcota</taxon>
        <taxon>Deinococci</taxon>
        <taxon>Deinococcales</taxon>
        <taxon>Deinococcaceae</taxon>
        <taxon>Deinococcus</taxon>
    </lineage>
</organism>
<name>A0A917P7H9_9DEIO</name>
<accession>A0A917P7H9</accession>
<dbReference type="Proteomes" id="UP000635726">
    <property type="component" value="Unassembled WGS sequence"/>
</dbReference>
<evidence type="ECO:0000313" key="1">
    <source>
        <dbReference type="EMBL" id="GGJ65507.1"/>
    </source>
</evidence>
<dbReference type="EMBL" id="BMOE01000001">
    <property type="protein sequence ID" value="GGJ65507.1"/>
    <property type="molecule type" value="Genomic_DNA"/>
</dbReference>
<keyword evidence="2" id="KW-1185">Reference proteome</keyword>
<comment type="caution">
    <text evidence="1">The sequence shown here is derived from an EMBL/GenBank/DDBJ whole genome shotgun (WGS) entry which is preliminary data.</text>
</comment>
<gene>
    <name evidence="1" type="ORF">GCM10008939_06840</name>
</gene>
<dbReference type="AlphaFoldDB" id="A0A917P7H9"/>
<evidence type="ECO:0000313" key="2">
    <source>
        <dbReference type="Proteomes" id="UP000635726"/>
    </source>
</evidence>
<sequence length="122" mass="12998">MTPAQLEAARQAAITALGRTAHHTLARLTAAGLTVVRTADLPPHTPTLKGVRLTLREPWDGHAPIWAERPGHPDGDILVLTVHPDAVPAIREAALLQHITRTGVTLTLNAEGHVTAAWTDEA</sequence>
<reference evidence="1" key="1">
    <citation type="journal article" date="2014" name="Int. J. Syst. Evol. Microbiol.">
        <title>Complete genome sequence of Corynebacterium casei LMG S-19264T (=DSM 44701T), isolated from a smear-ripened cheese.</title>
        <authorList>
            <consortium name="US DOE Joint Genome Institute (JGI-PGF)"/>
            <person name="Walter F."/>
            <person name="Albersmeier A."/>
            <person name="Kalinowski J."/>
            <person name="Ruckert C."/>
        </authorList>
    </citation>
    <scope>NUCLEOTIDE SEQUENCE</scope>
    <source>
        <strain evidence="1">JCM 14371</strain>
    </source>
</reference>
<proteinExistence type="predicted"/>
<protein>
    <submittedName>
        <fullName evidence="1">Uncharacterized protein</fullName>
    </submittedName>
</protein>
<dbReference type="RefSeq" id="WP_188960782.1">
    <property type="nucleotide sequence ID" value="NZ_BMOE01000001.1"/>
</dbReference>